<sequence length="138" mass="13822">MTLGLSTTIRNNRLQTIVDAFDAGTGSGKILLYTAGSGRPATGAAITDQVLLGTITLSDPCGTVTDGVLTFAAFTEDSLADATGDIAFARGVDSDGNFVLDMGCGVSGSGQELIFNTLSVQAGGVIQILSGSLTEGNA</sequence>
<proteinExistence type="predicted"/>
<protein>
    <submittedName>
        <fullName evidence="1">Uncharacterized protein</fullName>
    </submittedName>
</protein>
<accession>A0ABY7GJY3</accession>
<dbReference type="EMBL" id="CP113517">
    <property type="protein sequence ID" value="WAR42943.1"/>
    <property type="molecule type" value="Genomic_DNA"/>
</dbReference>
<dbReference type="Proteomes" id="UP001162780">
    <property type="component" value="Chromosome"/>
</dbReference>
<dbReference type="RefSeq" id="WP_255187925.1">
    <property type="nucleotide sequence ID" value="NZ_CP113517.1"/>
</dbReference>
<evidence type="ECO:0000313" key="2">
    <source>
        <dbReference type="Proteomes" id="UP001162780"/>
    </source>
</evidence>
<organism evidence="1 2">
    <name type="scientific">Methylomonas rapida</name>
    <dbReference type="NCBI Taxonomy" id="2963939"/>
    <lineage>
        <taxon>Bacteria</taxon>
        <taxon>Pseudomonadati</taxon>
        <taxon>Pseudomonadota</taxon>
        <taxon>Gammaproteobacteria</taxon>
        <taxon>Methylococcales</taxon>
        <taxon>Methylococcaceae</taxon>
        <taxon>Methylomonas</taxon>
    </lineage>
</organism>
<reference evidence="1" key="1">
    <citation type="submission" date="2022-11" db="EMBL/GenBank/DDBJ databases">
        <title>Methylomonas rapida sp. nov., Carotenoid-Producing Obligate Methanotrophs with High Growth Characteristics and Biotechnological Potential.</title>
        <authorList>
            <person name="Tikhonova E.N."/>
            <person name="Suleimanov R.Z."/>
            <person name="Miroshnikov K."/>
            <person name="Oshkin I.Y."/>
            <person name="Belova S.E."/>
            <person name="Danilova O.V."/>
            <person name="Ashikhmin A."/>
            <person name="Konopkin A."/>
            <person name="But S.Y."/>
            <person name="Khmelenina V.N."/>
            <person name="Kuznetsov N."/>
            <person name="Pimenov N.V."/>
            <person name="Dedysh S.N."/>
        </authorList>
    </citation>
    <scope>NUCLEOTIDE SEQUENCE</scope>
    <source>
        <strain evidence="1">MP1</strain>
    </source>
</reference>
<gene>
    <name evidence="1" type="ORF">NM686_011065</name>
</gene>
<keyword evidence="2" id="KW-1185">Reference proteome</keyword>
<evidence type="ECO:0000313" key="1">
    <source>
        <dbReference type="EMBL" id="WAR42943.1"/>
    </source>
</evidence>
<name>A0ABY7GJY3_9GAMM</name>